<reference evidence="4" key="1">
    <citation type="journal article" date="2022" name="Int. J. Syst. Evol. Microbiol.">
        <title>Anaeromyxobacter oryzae sp. nov., Anaeromyxobacter diazotrophicus sp. nov. and Anaeromyxobacter paludicola sp. nov., isolated from paddy soils.</title>
        <authorList>
            <person name="Itoh H."/>
            <person name="Xu Z."/>
            <person name="Mise K."/>
            <person name="Masuda Y."/>
            <person name="Ushijima N."/>
            <person name="Hayakawa C."/>
            <person name="Shiratori Y."/>
            <person name="Senoo K."/>
        </authorList>
    </citation>
    <scope>NUCLEOTIDE SEQUENCE [LARGE SCALE GENOMIC DNA]</scope>
    <source>
        <strain evidence="4">Red630</strain>
    </source>
</reference>
<dbReference type="SUPFAM" id="SSF48695">
    <property type="entry name" value="Multiheme cytochromes"/>
    <property type="match status" value="1"/>
</dbReference>
<evidence type="ECO:0000313" key="3">
    <source>
        <dbReference type="EMBL" id="BDG07383.1"/>
    </source>
</evidence>
<gene>
    <name evidence="3" type="ORF">AMPC_04960</name>
</gene>
<dbReference type="RefSeq" id="WP_248344072.1">
    <property type="nucleotide sequence ID" value="NZ_AP025592.1"/>
</dbReference>
<dbReference type="Pfam" id="PF14522">
    <property type="entry name" value="Cytochrome_C7"/>
    <property type="match status" value="1"/>
</dbReference>
<dbReference type="Gene3D" id="3.90.10.10">
    <property type="entry name" value="Cytochrome C3"/>
    <property type="match status" value="1"/>
</dbReference>
<dbReference type="InterPro" id="IPR026352">
    <property type="entry name" value="Nanowire_3heme"/>
</dbReference>
<dbReference type="InterPro" id="IPR036280">
    <property type="entry name" value="Multihaem_cyt_sf"/>
</dbReference>
<dbReference type="InterPro" id="IPR029467">
    <property type="entry name" value="Cyt_c7-like"/>
</dbReference>
<evidence type="ECO:0000259" key="2">
    <source>
        <dbReference type="Pfam" id="PF14522"/>
    </source>
</evidence>
<feature type="chain" id="PRO_5046299188" description="Cytochrome c7-like domain-containing protein" evidence="1">
    <location>
        <begin position="27"/>
        <end position="115"/>
    </location>
</feature>
<keyword evidence="1" id="KW-0732">Signal</keyword>
<dbReference type="EMBL" id="AP025592">
    <property type="protein sequence ID" value="BDG07383.1"/>
    <property type="molecule type" value="Genomic_DNA"/>
</dbReference>
<proteinExistence type="predicted"/>
<evidence type="ECO:0000313" key="4">
    <source>
        <dbReference type="Proteomes" id="UP001162734"/>
    </source>
</evidence>
<feature type="domain" description="Cytochrome c7-like" evidence="2">
    <location>
        <begin position="48"/>
        <end position="115"/>
    </location>
</feature>
<organism evidence="3 4">
    <name type="scientific">Anaeromyxobacter paludicola</name>
    <dbReference type="NCBI Taxonomy" id="2918171"/>
    <lineage>
        <taxon>Bacteria</taxon>
        <taxon>Pseudomonadati</taxon>
        <taxon>Myxococcota</taxon>
        <taxon>Myxococcia</taxon>
        <taxon>Myxococcales</taxon>
        <taxon>Cystobacterineae</taxon>
        <taxon>Anaeromyxobacteraceae</taxon>
        <taxon>Anaeromyxobacter</taxon>
    </lineage>
</organism>
<dbReference type="CDD" id="cd08168">
    <property type="entry name" value="Cytochrom_C3"/>
    <property type="match status" value="1"/>
</dbReference>
<feature type="signal peptide" evidence="1">
    <location>
        <begin position="1"/>
        <end position="26"/>
    </location>
</feature>
<keyword evidence="4" id="KW-1185">Reference proteome</keyword>
<accession>A0ABM7X6D8</accession>
<evidence type="ECO:0000256" key="1">
    <source>
        <dbReference type="SAM" id="SignalP"/>
    </source>
</evidence>
<dbReference type="NCBIfam" id="TIGR04257">
    <property type="entry name" value="nanowire_3heme"/>
    <property type="match status" value="1"/>
</dbReference>
<sequence length="115" mass="11857">MRTIRLSRAMVLGAVLGMGFATASLAGELKKLPADVVLPQGEGSPGKVTFSHASHVDAAKPSCVTCHPGQFKILEKASTTSGAPIKHATMEKGGQCGSCHGKAAFGFDSCDMCHK</sequence>
<protein>
    <recommendedName>
        <fullName evidence="2">Cytochrome c7-like domain-containing protein</fullName>
    </recommendedName>
</protein>
<dbReference type="Proteomes" id="UP001162734">
    <property type="component" value="Chromosome"/>
</dbReference>
<name>A0ABM7X6D8_9BACT</name>